<comment type="caution">
    <text evidence="1">The sequence shown here is derived from an EMBL/GenBank/DDBJ whole genome shotgun (WGS) entry which is preliminary data.</text>
</comment>
<name>A0A4C1W7C9_EUMVA</name>
<protein>
    <submittedName>
        <fullName evidence="1">Uncharacterized protein</fullName>
    </submittedName>
</protein>
<dbReference type="EMBL" id="BGZK01000499">
    <property type="protein sequence ID" value="GBP47266.1"/>
    <property type="molecule type" value="Genomic_DNA"/>
</dbReference>
<keyword evidence="2" id="KW-1185">Reference proteome</keyword>
<evidence type="ECO:0000313" key="2">
    <source>
        <dbReference type="Proteomes" id="UP000299102"/>
    </source>
</evidence>
<reference evidence="1 2" key="1">
    <citation type="journal article" date="2019" name="Commun. Biol.">
        <title>The bagworm genome reveals a unique fibroin gene that provides high tensile strength.</title>
        <authorList>
            <person name="Kono N."/>
            <person name="Nakamura H."/>
            <person name="Ohtoshi R."/>
            <person name="Tomita M."/>
            <person name="Numata K."/>
            <person name="Arakawa K."/>
        </authorList>
    </citation>
    <scope>NUCLEOTIDE SEQUENCE [LARGE SCALE GENOMIC DNA]</scope>
</reference>
<dbReference type="Proteomes" id="UP000299102">
    <property type="component" value="Unassembled WGS sequence"/>
</dbReference>
<proteinExistence type="predicted"/>
<sequence length="120" mass="13532">MKSRGISFIGVSRRFCDSAHLIKMSEKPWEVVGLSSSFQRRPVSQLFPTWCFVSFRIRLAHFTSAFSRSLYVIANDSISKCSFTANSKPARQYSTSLFVVALPLVPCAIRDLSMLGRCRS</sequence>
<gene>
    <name evidence="1" type="ORF">EVAR_38030_1</name>
</gene>
<evidence type="ECO:0000313" key="1">
    <source>
        <dbReference type="EMBL" id="GBP47266.1"/>
    </source>
</evidence>
<accession>A0A4C1W7C9</accession>
<dbReference type="AlphaFoldDB" id="A0A4C1W7C9"/>
<organism evidence="1 2">
    <name type="scientific">Eumeta variegata</name>
    <name type="common">Bagworm moth</name>
    <name type="synonym">Eumeta japonica</name>
    <dbReference type="NCBI Taxonomy" id="151549"/>
    <lineage>
        <taxon>Eukaryota</taxon>
        <taxon>Metazoa</taxon>
        <taxon>Ecdysozoa</taxon>
        <taxon>Arthropoda</taxon>
        <taxon>Hexapoda</taxon>
        <taxon>Insecta</taxon>
        <taxon>Pterygota</taxon>
        <taxon>Neoptera</taxon>
        <taxon>Endopterygota</taxon>
        <taxon>Lepidoptera</taxon>
        <taxon>Glossata</taxon>
        <taxon>Ditrysia</taxon>
        <taxon>Tineoidea</taxon>
        <taxon>Psychidae</taxon>
        <taxon>Oiketicinae</taxon>
        <taxon>Eumeta</taxon>
    </lineage>
</organism>